<dbReference type="AlphaFoldDB" id="A0A6A6UAC6"/>
<accession>A0A6A6UAC6</accession>
<dbReference type="SMART" id="SM00220">
    <property type="entry name" value="S_TKc"/>
    <property type="match status" value="1"/>
</dbReference>
<evidence type="ECO:0000313" key="4">
    <source>
        <dbReference type="Proteomes" id="UP000799302"/>
    </source>
</evidence>
<feature type="compositionally biased region" description="Low complexity" evidence="1">
    <location>
        <begin position="1201"/>
        <end position="1216"/>
    </location>
</feature>
<dbReference type="GO" id="GO:0005524">
    <property type="term" value="F:ATP binding"/>
    <property type="evidence" value="ECO:0007669"/>
    <property type="project" value="InterPro"/>
</dbReference>
<feature type="region of interest" description="Disordered" evidence="1">
    <location>
        <begin position="1192"/>
        <end position="1222"/>
    </location>
</feature>
<keyword evidence="4" id="KW-1185">Reference proteome</keyword>
<feature type="compositionally biased region" description="Basic and acidic residues" evidence="1">
    <location>
        <begin position="10"/>
        <end position="24"/>
    </location>
</feature>
<dbReference type="SUPFAM" id="SSF56112">
    <property type="entry name" value="Protein kinase-like (PK-like)"/>
    <property type="match status" value="1"/>
</dbReference>
<dbReference type="GO" id="GO:0004674">
    <property type="term" value="F:protein serine/threonine kinase activity"/>
    <property type="evidence" value="ECO:0007669"/>
    <property type="project" value="TreeGrafter"/>
</dbReference>
<dbReference type="Proteomes" id="UP000799302">
    <property type="component" value="Unassembled WGS sequence"/>
</dbReference>
<evidence type="ECO:0000259" key="2">
    <source>
        <dbReference type="PROSITE" id="PS50011"/>
    </source>
</evidence>
<dbReference type="InterPro" id="IPR011009">
    <property type="entry name" value="Kinase-like_dom_sf"/>
</dbReference>
<feature type="region of interest" description="Disordered" evidence="1">
    <location>
        <begin position="1"/>
        <end position="28"/>
    </location>
</feature>
<dbReference type="InterPro" id="IPR000719">
    <property type="entry name" value="Prot_kinase_dom"/>
</dbReference>
<dbReference type="EMBL" id="MU004236">
    <property type="protein sequence ID" value="KAF2668397.1"/>
    <property type="molecule type" value="Genomic_DNA"/>
</dbReference>
<dbReference type="PANTHER" id="PTHR24359">
    <property type="entry name" value="SERINE/THREONINE-PROTEIN KINASE SBK1"/>
    <property type="match status" value="1"/>
</dbReference>
<feature type="domain" description="Protein kinase" evidence="2">
    <location>
        <begin position="205"/>
        <end position="556"/>
    </location>
</feature>
<protein>
    <recommendedName>
        <fullName evidence="2">Protein kinase domain-containing protein</fullName>
    </recommendedName>
</protein>
<feature type="region of interest" description="Disordered" evidence="1">
    <location>
        <begin position="653"/>
        <end position="727"/>
    </location>
</feature>
<dbReference type="Pfam" id="PF00069">
    <property type="entry name" value="Pkinase"/>
    <property type="match status" value="1"/>
</dbReference>
<feature type="region of interest" description="Disordered" evidence="1">
    <location>
        <begin position="790"/>
        <end position="865"/>
    </location>
</feature>
<proteinExistence type="predicted"/>
<name>A0A6A6UAC6_9PEZI</name>
<evidence type="ECO:0000313" key="3">
    <source>
        <dbReference type="EMBL" id="KAF2668397.1"/>
    </source>
</evidence>
<reference evidence="3" key="1">
    <citation type="journal article" date="2020" name="Stud. Mycol.">
        <title>101 Dothideomycetes genomes: a test case for predicting lifestyles and emergence of pathogens.</title>
        <authorList>
            <person name="Haridas S."/>
            <person name="Albert R."/>
            <person name="Binder M."/>
            <person name="Bloem J."/>
            <person name="Labutti K."/>
            <person name="Salamov A."/>
            <person name="Andreopoulos B."/>
            <person name="Baker S."/>
            <person name="Barry K."/>
            <person name="Bills G."/>
            <person name="Bluhm B."/>
            <person name="Cannon C."/>
            <person name="Castanera R."/>
            <person name="Culley D."/>
            <person name="Daum C."/>
            <person name="Ezra D."/>
            <person name="Gonzalez J."/>
            <person name="Henrissat B."/>
            <person name="Kuo A."/>
            <person name="Liang C."/>
            <person name="Lipzen A."/>
            <person name="Lutzoni F."/>
            <person name="Magnuson J."/>
            <person name="Mondo S."/>
            <person name="Nolan M."/>
            <person name="Ohm R."/>
            <person name="Pangilinan J."/>
            <person name="Park H.-J."/>
            <person name="Ramirez L."/>
            <person name="Alfaro M."/>
            <person name="Sun H."/>
            <person name="Tritt A."/>
            <person name="Yoshinaga Y."/>
            <person name="Zwiers L.-H."/>
            <person name="Turgeon B."/>
            <person name="Goodwin S."/>
            <person name="Spatafora J."/>
            <person name="Crous P."/>
            <person name="Grigoriev I."/>
        </authorList>
    </citation>
    <scope>NUCLEOTIDE SEQUENCE</scope>
    <source>
        <strain evidence="3">CBS 115976</strain>
    </source>
</reference>
<dbReference type="OrthoDB" id="9992527at2759"/>
<organism evidence="3 4">
    <name type="scientific">Microthyrium microscopicum</name>
    <dbReference type="NCBI Taxonomy" id="703497"/>
    <lineage>
        <taxon>Eukaryota</taxon>
        <taxon>Fungi</taxon>
        <taxon>Dikarya</taxon>
        <taxon>Ascomycota</taxon>
        <taxon>Pezizomycotina</taxon>
        <taxon>Dothideomycetes</taxon>
        <taxon>Dothideomycetes incertae sedis</taxon>
        <taxon>Microthyriales</taxon>
        <taxon>Microthyriaceae</taxon>
        <taxon>Microthyrium</taxon>
    </lineage>
</organism>
<evidence type="ECO:0000256" key="1">
    <source>
        <dbReference type="SAM" id="MobiDB-lite"/>
    </source>
</evidence>
<dbReference type="CDD" id="cd00180">
    <property type="entry name" value="PKc"/>
    <property type="match status" value="1"/>
</dbReference>
<gene>
    <name evidence="3" type="ORF">BT63DRAFT_456036</name>
</gene>
<sequence length="1222" mass="138840">MAARPAVQFESRELSREREERKSPSETFQRLLKQQWSLSHYTSPEYSDDGASKDEGDAPGRYTFYNTPAIERWIEDNIDDIIDELSQRTPDHNTGQSPFPISREDILEGKQRCVRVLAILLAVGHGRFLKDFRDAHFVDANIDKTHLEGRIYGDALSQHLQERYPNNELLEDVIKAWEDSKWSFCVVEINLGMAEHYTEAVVLPFCEKIRIGEGGTSIVYKVAVPEIFVGETLRNTLGPPERLEKHGKCYIMALKSYSNEFQTLFHHEKNILSRLSPPERSSKTFRLDGIIRYFGSFSISEYTGHAWEERHNLLLEYGAQDLDEYMADPGISPPASMEEILRSYNSVFDIALVLKKMQNLQLPDSDWRGCHSDVKPDNILIVKNNFKLIDFGFSAFSRDTQGDMLAASGFTKTYGAPEIQDGKQVTHNIDTWSFGCVLLVFATWVVLGRQGVLQFEKLRIMSIRQINDKDEKHDRNLRAIFDESASLAAQDSFHDGHKMLPAIEGWIRRLKNSIRVCDTVTAFVLELVERYMLLPKASSRLGFTVICEKWADHQQLADTAYKKKIKEGIIAEHDDDASIDQLLLAIERAAYEATSESSNSSQNGFHIAVGPKTFTIPFQRSTKSRRIEKSDKLDKVVLTPTPHRKEILQEILSKRHKQAPPQPEGMQPQLGGISHRRRVSIPNSSRSPVRQPTTSLVPTLSTHRESEQPVETTDQQPLYPKPLSVRTPSLDVPKLSISRPSAHLTVQQTLKEPRPRALVANETLTNGGPVQPIELQGCSPGMEILQGRPEEMSTTNSAKEPAIDQPQSPRISSPKLGHDEIPTVRPDGQPSYPVSAPLTSGLHIPNTPQGSFHSHKNIKDQRSSASFEVIRTPLSSPKQSDAQLSQQPHNYGLSNSYRNADPQSIEELPYDIFTSRRRMSRSVSNSKGFMQKFEGIFKSGEKRSGSDYFATRLQNRDITIIVDNSSSSEHSRFLVAFIVETLAQHMTGCVENGLSLYFTNSLDSLPMVKSNVADKFREVLLSPQIWQREGRVEKRTDMAEILQKRYTEYLQLPKSSPPRASTLLVITDGLWSDMEPENKVETELVAFIRAMTSRWPNLKDRHYTIQFIRVGHDPTSKSRLQRLDDQLCLEQEYTINGQPFPDVVDHTHWTGKVQKMICGSFRPGDDREAESDVVESYVVERLCQEFYAELQSKRSRKYQRRQSSIPSIQQSNWSPSAEYPPL</sequence>
<dbReference type="PANTHER" id="PTHR24359:SF1">
    <property type="entry name" value="INHIBITOR OF NUCLEAR FACTOR KAPPA-B KINASE EPSILON SUBUNIT HOMOLOG 1-RELATED"/>
    <property type="match status" value="1"/>
</dbReference>
<dbReference type="PROSITE" id="PS50011">
    <property type="entry name" value="PROTEIN_KINASE_DOM"/>
    <property type="match status" value="1"/>
</dbReference>
<dbReference type="Gene3D" id="1.10.510.10">
    <property type="entry name" value="Transferase(Phosphotransferase) domain 1"/>
    <property type="match status" value="1"/>
</dbReference>
<feature type="compositionally biased region" description="Polar residues" evidence="1">
    <location>
        <begin position="681"/>
        <end position="701"/>
    </location>
</feature>